<keyword evidence="2" id="KW-1185">Reference proteome</keyword>
<evidence type="ECO:0000313" key="2">
    <source>
        <dbReference type="Proteomes" id="UP001165160"/>
    </source>
</evidence>
<comment type="caution">
    <text evidence="1">The sequence shown here is derived from an EMBL/GenBank/DDBJ whole genome shotgun (WGS) entry which is preliminary data.</text>
</comment>
<organism evidence="1 2">
    <name type="scientific">Triparma verrucosa</name>
    <dbReference type="NCBI Taxonomy" id="1606542"/>
    <lineage>
        <taxon>Eukaryota</taxon>
        <taxon>Sar</taxon>
        <taxon>Stramenopiles</taxon>
        <taxon>Ochrophyta</taxon>
        <taxon>Bolidophyceae</taxon>
        <taxon>Parmales</taxon>
        <taxon>Triparmaceae</taxon>
        <taxon>Triparma</taxon>
    </lineage>
</organism>
<dbReference type="AlphaFoldDB" id="A0A9W7BPL2"/>
<gene>
    <name evidence="1" type="ORF">TrVE_jg1250</name>
</gene>
<accession>A0A9W7BPL2</accession>
<evidence type="ECO:0000313" key="1">
    <source>
        <dbReference type="EMBL" id="GMH94176.1"/>
    </source>
</evidence>
<proteinExistence type="predicted"/>
<dbReference type="EMBL" id="BRXX01000152">
    <property type="protein sequence ID" value="GMH94176.1"/>
    <property type="molecule type" value="Genomic_DNA"/>
</dbReference>
<name>A0A9W7BPL2_9STRA</name>
<protein>
    <submittedName>
        <fullName evidence="1">Uncharacterized protein</fullName>
    </submittedName>
</protein>
<sequence length="76" mass="8480">MWSSSTSKSSVFRPNIHLQSYVDFPCKSCGEYKIIEEGGSTKEDTGHKAETWGRKDDLKVGLFSCEGCGVRFRGEV</sequence>
<reference evidence="2" key="1">
    <citation type="journal article" date="2023" name="Commun. Biol.">
        <title>Genome analysis of Parmales, the sister group of diatoms, reveals the evolutionary specialization of diatoms from phago-mixotrophs to photoautotrophs.</title>
        <authorList>
            <person name="Ban H."/>
            <person name="Sato S."/>
            <person name="Yoshikawa S."/>
            <person name="Yamada K."/>
            <person name="Nakamura Y."/>
            <person name="Ichinomiya M."/>
            <person name="Sato N."/>
            <person name="Blanc-Mathieu R."/>
            <person name="Endo H."/>
            <person name="Kuwata A."/>
            <person name="Ogata H."/>
        </authorList>
    </citation>
    <scope>NUCLEOTIDE SEQUENCE [LARGE SCALE GENOMIC DNA]</scope>
    <source>
        <strain evidence="2">NIES 3699</strain>
    </source>
</reference>
<dbReference type="Proteomes" id="UP001165160">
    <property type="component" value="Unassembled WGS sequence"/>
</dbReference>